<evidence type="ECO:0000256" key="1">
    <source>
        <dbReference type="ARBA" id="ARBA00004613"/>
    </source>
</evidence>
<dbReference type="InterPro" id="IPR032675">
    <property type="entry name" value="LRR_dom_sf"/>
</dbReference>
<keyword evidence="7" id="KW-1015">Disulfide bond</keyword>
<dbReference type="Pfam" id="PF13855">
    <property type="entry name" value="LRR_8"/>
    <property type="match status" value="3"/>
</dbReference>
<evidence type="ECO:0000256" key="4">
    <source>
        <dbReference type="ARBA" id="ARBA00022614"/>
    </source>
</evidence>
<dbReference type="FunFam" id="3.80.10.10:FF:000002">
    <property type="entry name" value="Slit guidance ligand 2"/>
    <property type="match status" value="1"/>
</dbReference>
<sequence>MSPFTEIAAGGFGRDQNHDFYTQLDFSDRGPHPNRCAVALEGGSPFCSEGNPPRSLLNANKINCLRVDAFQDLHNLNLLSLYDNKLQTIAKGTFAALRAIQTLHLAQNPFICDCHLKWLADYLQDNPIETSGARCTSPRRLANKRIGQIKSKKFRCSGTEDYRSKLGSDCFADLACPDKCRCEGTTVDCSNQKLTRIPDHIPQYTAELRLNNNEFTVLEATGIFKKLPQLRKINLSNNKITDIEEGSFEGAAGGLNGLRTLMLRSNRIGCVSNSSFTGLSSVRLLSLYDNQITSMAPGGLRHAALPLHPEPPGKSIQL</sequence>
<comment type="subcellular location">
    <subcellularLocation>
        <location evidence="1">Secreted</location>
    </subcellularLocation>
</comment>
<dbReference type="FunFam" id="3.80.10.10:FF:000082">
    <property type="entry name" value="Leucine-rich repeat-containing 24"/>
    <property type="match status" value="1"/>
</dbReference>
<evidence type="ECO:0000313" key="11">
    <source>
        <dbReference type="EMBL" id="KAJ8335078.1"/>
    </source>
</evidence>
<dbReference type="EMBL" id="JAINUF010000021">
    <property type="protein sequence ID" value="KAJ8335078.1"/>
    <property type="molecule type" value="Genomic_DNA"/>
</dbReference>
<reference evidence="11" key="1">
    <citation type="journal article" date="2023" name="Science">
        <title>Genome structures resolve the early diversification of teleost fishes.</title>
        <authorList>
            <person name="Parey E."/>
            <person name="Louis A."/>
            <person name="Montfort J."/>
            <person name="Bouchez O."/>
            <person name="Roques C."/>
            <person name="Iampietro C."/>
            <person name="Lluch J."/>
            <person name="Castinel A."/>
            <person name="Donnadieu C."/>
            <person name="Desvignes T."/>
            <person name="Floi Bucao C."/>
            <person name="Jouanno E."/>
            <person name="Wen M."/>
            <person name="Mejri S."/>
            <person name="Dirks R."/>
            <person name="Jansen H."/>
            <person name="Henkel C."/>
            <person name="Chen W.J."/>
            <person name="Zahm M."/>
            <person name="Cabau C."/>
            <person name="Klopp C."/>
            <person name="Thompson A.W."/>
            <person name="Robinson-Rechavi M."/>
            <person name="Braasch I."/>
            <person name="Lecointre G."/>
            <person name="Bobe J."/>
            <person name="Postlethwait J.H."/>
            <person name="Berthelot C."/>
            <person name="Roest Crollius H."/>
            <person name="Guiguen Y."/>
        </authorList>
    </citation>
    <scope>NUCLEOTIDE SEQUENCE</scope>
    <source>
        <strain evidence="11">WJC10195</strain>
    </source>
</reference>
<dbReference type="GO" id="GO:0005576">
    <property type="term" value="C:extracellular region"/>
    <property type="evidence" value="ECO:0007669"/>
    <property type="project" value="UniProtKB-SubCell"/>
</dbReference>
<evidence type="ECO:0000256" key="7">
    <source>
        <dbReference type="ARBA" id="ARBA00023157"/>
    </source>
</evidence>
<dbReference type="PANTHER" id="PTHR24369:SF196">
    <property type="entry name" value="RETICULON 4 RECEPTOR LIKE 1"/>
    <property type="match status" value="1"/>
</dbReference>
<evidence type="ECO:0000259" key="10">
    <source>
        <dbReference type="SMART" id="SM00082"/>
    </source>
</evidence>
<evidence type="ECO:0000256" key="6">
    <source>
        <dbReference type="ARBA" id="ARBA00022737"/>
    </source>
</evidence>
<dbReference type="Pfam" id="PF01462">
    <property type="entry name" value="LRRNT"/>
    <property type="match status" value="1"/>
</dbReference>
<dbReference type="GO" id="GO:0042995">
    <property type="term" value="C:cell projection"/>
    <property type="evidence" value="ECO:0007669"/>
    <property type="project" value="UniProtKB-SubCell"/>
</dbReference>
<gene>
    <name evidence="11" type="ORF">SKAU_G00407170</name>
</gene>
<dbReference type="SMART" id="SM00082">
    <property type="entry name" value="LRRCT"/>
    <property type="match status" value="1"/>
</dbReference>
<dbReference type="GO" id="GO:0045121">
    <property type="term" value="C:membrane raft"/>
    <property type="evidence" value="ECO:0007669"/>
    <property type="project" value="UniProtKB-SubCell"/>
</dbReference>
<keyword evidence="6" id="KW-0677">Repeat</keyword>
<dbReference type="OrthoDB" id="283575at2759"/>
<dbReference type="PROSITE" id="PS51450">
    <property type="entry name" value="LRR"/>
    <property type="match status" value="1"/>
</dbReference>
<dbReference type="Pfam" id="PF01463">
    <property type="entry name" value="LRRCT"/>
    <property type="match status" value="1"/>
</dbReference>
<dbReference type="PANTHER" id="PTHR24369">
    <property type="entry name" value="ANTIGEN BSP, PUTATIVE-RELATED"/>
    <property type="match status" value="1"/>
</dbReference>
<keyword evidence="2" id="KW-0217">Developmental protein</keyword>
<proteinExistence type="predicted"/>
<dbReference type="GO" id="GO:0007399">
    <property type="term" value="P:nervous system development"/>
    <property type="evidence" value="ECO:0007669"/>
    <property type="project" value="UniProtKB-ARBA"/>
</dbReference>
<dbReference type="InterPro" id="IPR000483">
    <property type="entry name" value="Cys-rich_flank_reg_C"/>
</dbReference>
<dbReference type="AlphaFoldDB" id="A0A9Q1EA85"/>
<dbReference type="GO" id="GO:0098552">
    <property type="term" value="C:side of membrane"/>
    <property type="evidence" value="ECO:0007669"/>
    <property type="project" value="UniProtKB-KW"/>
</dbReference>
<protein>
    <submittedName>
        <fullName evidence="11">Uncharacterized protein</fullName>
    </submittedName>
</protein>
<keyword evidence="3" id="KW-0964">Secreted</keyword>
<dbReference type="GO" id="GO:0005886">
    <property type="term" value="C:plasma membrane"/>
    <property type="evidence" value="ECO:0007669"/>
    <property type="project" value="UniProtKB-SubCell"/>
</dbReference>
<feature type="domain" description="LRRNT" evidence="9">
    <location>
        <begin position="175"/>
        <end position="207"/>
    </location>
</feature>
<dbReference type="InterPro" id="IPR000372">
    <property type="entry name" value="LRRNT"/>
</dbReference>
<dbReference type="SUPFAM" id="SSF52058">
    <property type="entry name" value="L domain-like"/>
    <property type="match status" value="2"/>
</dbReference>
<dbReference type="InterPro" id="IPR050541">
    <property type="entry name" value="LRR_TM_domain-containing"/>
</dbReference>
<evidence type="ECO:0000256" key="3">
    <source>
        <dbReference type="ARBA" id="ARBA00022525"/>
    </source>
</evidence>
<keyword evidence="4" id="KW-0433">Leucine-rich repeat</keyword>
<dbReference type="Proteomes" id="UP001152622">
    <property type="component" value="Chromosome 21"/>
</dbReference>
<evidence type="ECO:0000259" key="9">
    <source>
        <dbReference type="SMART" id="SM00013"/>
    </source>
</evidence>
<dbReference type="Gene3D" id="3.80.10.10">
    <property type="entry name" value="Ribonuclease Inhibitor"/>
    <property type="match status" value="2"/>
</dbReference>
<name>A0A9Q1EA85_SYNKA</name>
<keyword evidence="5" id="KW-0732">Signal</keyword>
<keyword evidence="12" id="KW-1185">Reference proteome</keyword>
<dbReference type="SMART" id="SM00013">
    <property type="entry name" value="LRRNT"/>
    <property type="match status" value="1"/>
</dbReference>
<feature type="domain" description="LRRCT" evidence="10">
    <location>
        <begin position="108"/>
        <end position="157"/>
    </location>
</feature>
<comment type="caution">
    <text evidence="11">The sequence shown here is derived from an EMBL/GenBank/DDBJ whole genome shotgun (WGS) entry which is preliminary data.</text>
</comment>
<dbReference type="InterPro" id="IPR003591">
    <property type="entry name" value="Leu-rich_rpt_typical-subtyp"/>
</dbReference>
<dbReference type="InterPro" id="IPR001611">
    <property type="entry name" value="Leu-rich_rpt"/>
</dbReference>
<evidence type="ECO:0000256" key="5">
    <source>
        <dbReference type="ARBA" id="ARBA00022729"/>
    </source>
</evidence>
<evidence type="ECO:0000256" key="2">
    <source>
        <dbReference type="ARBA" id="ARBA00022473"/>
    </source>
</evidence>
<dbReference type="SMART" id="SM00369">
    <property type="entry name" value="LRR_TYP"/>
    <property type="match status" value="4"/>
</dbReference>
<evidence type="ECO:0000313" key="12">
    <source>
        <dbReference type="Proteomes" id="UP001152622"/>
    </source>
</evidence>
<keyword evidence="8" id="KW-0325">Glycoprotein</keyword>
<accession>A0A9Q1EA85</accession>
<dbReference type="GO" id="GO:0043204">
    <property type="term" value="C:perikaryon"/>
    <property type="evidence" value="ECO:0007669"/>
    <property type="project" value="UniProtKB-SubCell"/>
</dbReference>
<organism evidence="11 12">
    <name type="scientific">Synaphobranchus kaupii</name>
    <name type="common">Kaup's arrowtooth eel</name>
    <dbReference type="NCBI Taxonomy" id="118154"/>
    <lineage>
        <taxon>Eukaryota</taxon>
        <taxon>Metazoa</taxon>
        <taxon>Chordata</taxon>
        <taxon>Craniata</taxon>
        <taxon>Vertebrata</taxon>
        <taxon>Euteleostomi</taxon>
        <taxon>Actinopterygii</taxon>
        <taxon>Neopterygii</taxon>
        <taxon>Teleostei</taxon>
        <taxon>Anguilliformes</taxon>
        <taxon>Synaphobranchidae</taxon>
        <taxon>Synaphobranchus</taxon>
    </lineage>
</organism>
<evidence type="ECO:0000256" key="8">
    <source>
        <dbReference type="ARBA" id="ARBA00023180"/>
    </source>
</evidence>